<evidence type="ECO:0000313" key="1">
    <source>
        <dbReference type="EMBL" id="SDP75708.1"/>
    </source>
</evidence>
<reference evidence="1 2" key="1">
    <citation type="submission" date="2016-10" db="EMBL/GenBank/DDBJ databases">
        <authorList>
            <person name="de Groot N.N."/>
        </authorList>
    </citation>
    <scope>NUCLEOTIDE SEQUENCE [LARGE SCALE GENOMIC DNA]</scope>
    <source>
        <strain evidence="1 2">S137</strain>
    </source>
</reference>
<dbReference type="OrthoDB" id="1666310at2"/>
<name>A0A1H0VBW5_SELRU</name>
<sequence length="108" mass="12164">MLLVRLYQVEDKEVMVMDGTQGYMPEANAIRLLASRKSGVGADRVIVYAGKQTKQGFRAFTADGQETELTAEDCLLLSRQQMDIEVRLTDSFVDKMRQADEERLAKAC</sequence>
<proteinExistence type="predicted"/>
<dbReference type="EMBL" id="FNJQ01000049">
    <property type="protein sequence ID" value="SDP75708.1"/>
    <property type="molecule type" value="Genomic_DNA"/>
</dbReference>
<dbReference type="Proteomes" id="UP000182412">
    <property type="component" value="Unassembled WGS sequence"/>
</dbReference>
<dbReference type="Gene3D" id="3.10.310.10">
    <property type="entry name" value="Diaminopimelate Epimerase, Chain A, domain 1"/>
    <property type="match status" value="1"/>
</dbReference>
<organism evidence="1 2">
    <name type="scientific">Selenomonas ruminantium</name>
    <dbReference type="NCBI Taxonomy" id="971"/>
    <lineage>
        <taxon>Bacteria</taxon>
        <taxon>Bacillati</taxon>
        <taxon>Bacillota</taxon>
        <taxon>Negativicutes</taxon>
        <taxon>Selenomonadales</taxon>
        <taxon>Selenomonadaceae</taxon>
        <taxon>Selenomonas</taxon>
    </lineage>
</organism>
<accession>A0A1H0VBW5</accession>
<dbReference type="RefSeq" id="WP_074573536.1">
    <property type="nucleotide sequence ID" value="NZ_FNJQ01000049.1"/>
</dbReference>
<protein>
    <submittedName>
        <fullName evidence="1">Uncharacterized protein</fullName>
    </submittedName>
</protein>
<dbReference type="AlphaFoldDB" id="A0A1H0VBW5"/>
<gene>
    <name evidence="1" type="ORF">SAMN05216366_14913</name>
</gene>
<evidence type="ECO:0000313" key="2">
    <source>
        <dbReference type="Proteomes" id="UP000182412"/>
    </source>
</evidence>